<keyword evidence="8 10" id="KW-0675">Receptor</keyword>
<dbReference type="EMBL" id="KK852898">
    <property type="protein sequence ID" value="KDR14146.1"/>
    <property type="molecule type" value="Genomic_DNA"/>
</dbReference>
<dbReference type="GO" id="GO:0005886">
    <property type="term" value="C:plasma membrane"/>
    <property type="evidence" value="ECO:0007669"/>
    <property type="project" value="UniProtKB-SubCell"/>
</dbReference>
<dbReference type="GO" id="GO:0004984">
    <property type="term" value="F:olfactory receptor activity"/>
    <property type="evidence" value="ECO:0007669"/>
    <property type="project" value="InterPro"/>
</dbReference>
<keyword evidence="12" id="KW-1185">Reference proteome</keyword>
<evidence type="ECO:0000256" key="10">
    <source>
        <dbReference type="RuleBase" id="RU351113"/>
    </source>
</evidence>
<dbReference type="InParanoid" id="A0A067QVC9"/>
<dbReference type="GO" id="GO:0007165">
    <property type="term" value="P:signal transduction"/>
    <property type="evidence" value="ECO:0007669"/>
    <property type="project" value="UniProtKB-KW"/>
</dbReference>
<evidence type="ECO:0000256" key="6">
    <source>
        <dbReference type="ARBA" id="ARBA00022989"/>
    </source>
</evidence>
<sequence length="484" mass="54974">MKGTEKQLTPTKCLDLNLMLLKLGPVFPLDVSSSTWINILYKGYISITVFFYLVLTASAPLYIFCRDYPLEVAIELISIFITQIRSGMNIVTFIIYKKEIQNLITSLYRNFYIHGTNLSAEESSVVREAMDHARSMTIGYVTLYSITGLSMILHPLTFKSTDLDQDDAFNHTEGPHRILPFKTWYPKWDTTKSPQYEIEYFVQATLTALEAWCVSCTDTFCVTLMIYAGCQFDLLGLALKNMNKNMKSDIGAHKKGTNASYPIQTLSLNNSTLPVIPEENEGKIRNNVSTSGRLKASDESTLQDKGWEDGYHVPPTVKSCMQVERETATYIKECIKHHQSVLVYVAEMNKCFSTLFFVLFMTASLLICLLGFQVIVKPPRGLMFVRVLLHWLCTVFELGFFCWYGSEVMHKSERVYQKAYDCAWQDLFSGAKQFIPVIIMRAQRPAAVRAGLFGNICLPTFGTLMKNAYSYLAILRQMHEGDGA</sequence>
<dbReference type="OMA" id="MESILNC"/>
<comment type="similarity">
    <text evidence="10">Belongs to the insect chemoreceptor superfamily. Heteromeric odorant receptor channel (TC 1.A.69) family.</text>
</comment>
<feature type="transmembrane region" description="Helical" evidence="10">
    <location>
        <begin position="43"/>
        <end position="64"/>
    </location>
</feature>
<keyword evidence="6 10" id="KW-1133">Transmembrane helix</keyword>
<dbReference type="eggNOG" id="ENOG502S54D">
    <property type="taxonomic scope" value="Eukaryota"/>
</dbReference>
<evidence type="ECO:0000256" key="8">
    <source>
        <dbReference type="ARBA" id="ARBA00023170"/>
    </source>
</evidence>
<evidence type="ECO:0000256" key="2">
    <source>
        <dbReference type="ARBA" id="ARBA00022475"/>
    </source>
</evidence>
<evidence type="ECO:0000256" key="4">
    <source>
        <dbReference type="ARBA" id="ARBA00022692"/>
    </source>
</evidence>
<dbReference type="PANTHER" id="PTHR21137:SF35">
    <property type="entry name" value="ODORANT RECEPTOR 19A-RELATED"/>
    <property type="match status" value="1"/>
</dbReference>
<feature type="transmembrane region" description="Helical" evidence="10">
    <location>
        <begin position="355"/>
        <end position="376"/>
    </location>
</feature>
<dbReference type="InterPro" id="IPR004117">
    <property type="entry name" value="7tm6_olfct_rcpt"/>
</dbReference>
<dbReference type="GO" id="GO:0005549">
    <property type="term" value="F:odorant binding"/>
    <property type="evidence" value="ECO:0007669"/>
    <property type="project" value="InterPro"/>
</dbReference>
<protein>
    <recommendedName>
        <fullName evidence="10">Odorant receptor</fullName>
    </recommendedName>
</protein>
<keyword evidence="7 10" id="KW-0472">Membrane</keyword>
<dbReference type="Proteomes" id="UP000027135">
    <property type="component" value="Unassembled WGS sequence"/>
</dbReference>
<keyword evidence="4 10" id="KW-0812">Transmembrane</keyword>
<dbReference type="Pfam" id="PF02949">
    <property type="entry name" value="7tm_6"/>
    <property type="match status" value="1"/>
</dbReference>
<evidence type="ECO:0000256" key="9">
    <source>
        <dbReference type="ARBA" id="ARBA00023224"/>
    </source>
</evidence>
<evidence type="ECO:0000256" key="3">
    <source>
        <dbReference type="ARBA" id="ARBA00022606"/>
    </source>
</evidence>
<evidence type="ECO:0000313" key="11">
    <source>
        <dbReference type="EMBL" id="KDR14146.1"/>
    </source>
</evidence>
<feature type="transmembrane region" description="Helical" evidence="10">
    <location>
        <begin position="382"/>
        <end position="404"/>
    </location>
</feature>
<gene>
    <name evidence="11" type="ORF">L798_11784</name>
</gene>
<organism evidence="11 12">
    <name type="scientific">Zootermopsis nevadensis</name>
    <name type="common">Dampwood termite</name>
    <dbReference type="NCBI Taxonomy" id="136037"/>
    <lineage>
        <taxon>Eukaryota</taxon>
        <taxon>Metazoa</taxon>
        <taxon>Ecdysozoa</taxon>
        <taxon>Arthropoda</taxon>
        <taxon>Hexapoda</taxon>
        <taxon>Insecta</taxon>
        <taxon>Pterygota</taxon>
        <taxon>Neoptera</taxon>
        <taxon>Polyneoptera</taxon>
        <taxon>Dictyoptera</taxon>
        <taxon>Blattodea</taxon>
        <taxon>Blattoidea</taxon>
        <taxon>Termitoidae</taxon>
        <taxon>Termopsidae</taxon>
        <taxon>Zootermopsis</taxon>
    </lineage>
</organism>
<accession>A0A067QVC9</accession>
<dbReference type="PANTHER" id="PTHR21137">
    <property type="entry name" value="ODORANT RECEPTOR"/>
    <property type="match status" value="1"/>
</dbReference>
<keyword evidence="3 10" id="KW-0716">Sensory transduction</keyword>
<name>A0A067QVC9_ZOONE</name>
<keyword evidence="5 10" id="KW-0552">Olfaction</keyword>
<keyword evidence="2" id="KW-1003">Cell membrane</keyword>
<dbReference type="FunCoup" id="A0A067QVC9">
    <property type="interactions" value="80"/>
</dbReference>
<evidence type="ECO:0000256" key="7">
    <source>
        <dbReference type="ARBA" id="ARBA00023136"/>
    </source>
</evidence>
<feature type="transmembrane region" description="Helical" evidence="10">
    <location>
        <begin position="76"/>
        <end position="96"/>
    </location>
</feature>
<evidence type="ECO:0000313" key="12">
    <source>
        <dbReference type="Proteomes" id="UP000027135"/>
    </source>
</evidence>
<reference evidence="11 12" key="1">
    <citation type="journal article" date="2014" name="Nat. Commun.">
        <title>Molecular traces of alternative social organization in a termite genome.</title>
        <authorList>
            <person name="Terrapon N."/>
            <person name="Li C."/>
            <person name="Robertson H.M."/>
            <person name="Ji L."/>
            <person name="Meng X."/>
            <person name="Booth W."/>
            <person name="Chen Z."/>
            <person name="Childers C.P."/>
            <person name="Glastad K.M."/>
            <person name="Gokhale K."/>
            <person name="Gowin J."/>
            <person name="Gronenberg W."/>
            <person name="Hermansen R.A."/>
            <person name="Hu H."/>
            <person name="Hunt B.G."/>
            <person name="Huylmans A.K."/>
            <person name="Khalil S.M."/>
            <person name="Mitchell R.D."/>
            <person name="Munoz-Torres M.C."/>
            <person name="Mustard J.A."/>
            <person name="Pan H."/>
            <person name="Reese J.T."/>
            <person name="Scharf M.E."/>
            <person name="Sun F."/>
            <person name="Vogel H."/>
            <person name="Xiao J."/>
            <person name="Yang W."/>
            <person name="Yang Z."/>
            <person name="Yang Z."/>
            <person name="Zhou J."/>
            <person name="Zhu J."/>
            <person name="Brent C.S."/>
            <person name="Elsik C.G."/>
            <person name="Goodisman M.A."/>
            <person name="Liberles D.A."/>
            <person name="Roe R.M."/>
            <person name="Vargo E.L."/>
            <person name="Vilcinskas A."/>
            <person name="Wang J."/>
            <person name="Bornberg-Bauer E."/>
            <person name="Korb J."/>
            <person name="Zhang G."/>
            <person name="Liebig J."/>
        </authorList>
    </citation>
    <scope>NUCLEOTIDE SEQUENCE [LARGE SCALE GENOMIC DNA]</scope>
    <source>
        <tissue evidence="11">Whole organism</tissue>
    </source>
</reference>
<evidence type="ECO:0000256" key="5">
    <source>
        <dbReference type="ARBA" id="ARBA00022725"/>
    </source>
</evidence>
<dbReference type="AlphaFoldDB" id="A0A067QVC9"/>
<proteinExistence type="inferred from homology"/>
<keyword evidence="9 10" id="KW-0807">Transducer</keyword>
<evidence type="ECO:0000256" key="1">
    <source>
        <dbReference type="ARBA" id="ARBA00004651"/>
    </source>
</evidence>
<comment type="caution">
    <text evidence="10">Lacks conserved residue(s) required for the propagation of feature annotation.</text>
</comment>
<comment type="subcellular location">
    <subcellularLocation>
        <location evidence="1 10">Cell membrane</location>
        <topology evidence="1 10">Multi-pass membrane protein</topology>
    </subcellularLocation>
</comment>